<feature type="region of interest" description="Disordered" evidence="1">
    <location>
        <begin position="269"/>
        <end position="300"/>
    </location>
</feature>
<evidence type="ECO:0000256" key="1">
    <source>
        <dbReference type="SAM" id="MobiDB-lite"/>
    </source>
</evidence>
<evidence type="ECO:0000313" key="3">
    <source>
        <dbReference type="Proteomes" id="UP001385951"/>
    </source>
</evidence>
<dbReference type="AlphaFoldDB" id="A0AAW0FN22"/>
<dbReference type="EMBL" id="JASBNA010000050">
    <property type="protein sequence ID" value="KAK7680420.1"/>
    <property type="molecule type" value="Genomic_DNA"/>
</dbReference>
<evidence type="ECO:0000313" key="2">
    <source>
        <dbReference type="EMBL" id="KAK7680420.1"/>
    </source>
</evidence>
<protein>
    <submittedName>
        <fullName evidence="2">Uncharacterized protein</fullName>
    </submittedName>
</protein>
<dbReference type="PANTHER" id="PTHR45737:SF6">
    <property type="entry name" value="VON WILLEBRAND FACTOR A DOMAIN-CONTAINING PROTEIN 5A"/>
    <property type="match status" value="1"/>
</dbReference>
<sequence>MCEGIARSGNGICLMAATTEDILGKCAKLVNAAKASLIRNVTCHWGEHSGTAVGNIQQVPHKIDALYPGLRFIAFALIQGQHRLPKEVIVRGQRDGYGEDVEFKIPIVEVVADIGTPPLIHTLAAKRLITELEDNKGGEVIAQASKERCIVGLGTKFQLASRYTSFIAVEKEKDVLPPGQEEYGSRGPRAVLRQASNPHQSFTESFTASYDPSTSFTSGPAFPPPPAGVMYSAPMQYTSASVQYSRASRKRRSIGAVIGGIFSRLPLSTKSREGSSHQVTGTGADNSSTPSSPTSNSVSNPPFDLIRLQSFDGSFPMDDSFIKIIGKHAAEKYQSLNISKLIWATILAIAYLRIHLTNQPELLDGLVEKATDFITETGLPADVDLDFLLTQAKEALK</sequence>
<comment type="caution">
    <text evidence="2">The sequence shown here is derived from an EMBL/GenBank/DDBJ whole genome shotgun (WGS) entry which is preliminary data.</text>
</comment>
<name>A0AAW0FN22_9APHY</name>
<accession>A0AAW0FN22</accession>
<feature type="compositionally biased region" description="Low complexity" evidence="1">
    <location>
        <begin position="286"/>
        <end position="300"/>
    </location>
</feature>
<proteinExistence type="predicted"/>
<feature type="compositionally biased region" description="Polar residues" evidence="1">
    <location>
        <begin position="276"/>
        <end position="285"/>
    </location>
</feature>
<gene>
    <name evidence="2" type="ORF">QCA50_016661</name>
</gene>
<reference evidence="2 3" key="1">
    <citation type="submission" date="2022-09" db="EMBL/GenBank/DDBJ databases">
        <authorList>
            <person name="Palmer J.M."/>
        </authorList>
    </citation>
    <scope>NUCLEOTIDE SEQUENCE [LARGE SCALE GENOMIC DNA]</scope>
    <source>
        <strain evidence="2 3">DSM 7382</strain>
    </source>
</reference>
<dbReference type="Proteomes" id="UP001385951">
    <property type="component" value="Unassembled WGS sequence"/>
</dbReference>
<organism evidence="2 3">
    <name type="scientific">Cerrena zonata</name>
    <dbReference type="NCBI Taxonomy" id="2478898"/>
    <lineage>
        <taxon>Eukaryota</taxon>
        <taxon>Fungi</taxon>
        <taxon>Dikarya</taxon>
        <taxon>Basidiomycota</taxon>
        <taxon>Agaricomycotina</taxon>
        <taxon>Agaricomycetes</taxon>
        <taxon>Polyporales</taxon>
        <taxon>Cerrenaceae</taxon>
        <taxon>Cerrena</taxon>
    </lineage>
</organism>
<keyword evidence="3" id="KW-1185">Reference proteome</keyword>
<dbReference type="PANTHER" id="PTHR45737">
    <property type="entry name" value="VON WILLEBRAND FACTOR A DOMAIN-CONTAINING PROTEIN 5A"/>
    <property type="match status" value="1"/>
</dbReference>